<sequence>MGPRKIKKKEKVRRNGGLESEDTSNPVPGTIESIAGISSASQLQHYVTLDMRLLNWNYLNFKLRLRTSTRLFVLKDEIRSRHGQITDLKICRGYFAEKNELRDDMSTLQDYGIEGVPENEPEAVCVIQYDFKPKEYDNPILLAST</sequence>
<reference evidence="2" key="1">
    <citation type="journal article" date="2011" name="PLoS Biol.">
        <title>Gene gain and loss during evolution of obligate parasitism in the white rust pathogen of Arabidopsis thaliana.</title>
        <authorList>
            <person name="Kemen E."/>
            <person name="Gardiner A."/>
            <person name="Schultz-Larsen T."/>
            <person name="Kemen A.C."/>
            <person name="Balmuth A.L."/>
            <person name="Robert-Seilaniantz A."/>
            <person name="Bailey K."/>
            <person name="Holub E."/>
            <person name="Studholme D.J."/>
            <person name="Maclean D."/>
            <person name="Jones J.D."/>
        </authorList>
    </citation>
    <scope>NUCLEOTIDE SEQUENCE</scope>
</reference>
<accession>F0WPK2</accession>
<name>F0WPK2_9STRA</name>
<dbReference type="AlphaFoldDB" id="F0WPK2"/>
<dbReference type="EMBL" id="FR824232">
    <property type="protein sequence ID" value="CCA23252.1"/>
    <property type="molecule type" value="Genomic_DNA"/>
</dbReference>
<dbReference type="HOGENOM" id="CLU_1790469_0_0_1"/>
<gene>
    <name evidence="2" type="primary">AlNc14C187G8347</name>
    <name evidence="2" type="ORF">ALNC14_093950</name>
</gene>
<protein>
    <submittedName>
        <fullName evidence="2">Uncharacterized protein AlNc14C187G8347</fullName>
    </submittedName>
</protein>
<feature type="region of interest" description="Disordered" evidence="1">
    <location>
        <begin position="1"/>
        <end position="27"/>
    </location>
</feature>
<evidence type="ECO:0000313" key="2">
    <source>
        <dbReference type="EMBL" id="CCA23252.1"/>
    </source>
</evidence>
<feature type="compositionally biased region" description="Basic residues" evidence="1">
    <location>
        <begin position="1"/>
        <end position="14"/>
    </location>
</feature>
<reference evidence="2" key="2">
    <citation type="submission" date="2011-02" db="EMBL/GenBank/DDBJ databases">
        <authorList>
            <person name="MacLean D."/>
        </authorList>
    </citation>
    <scope>NUCLEOTIDE SEQUENCE</scope>
</reference>
<evidence type="ECO:0000256" key="1">
    <source>
        <dbReference type="SAM" id="MobiDB-lite"/>
    </source>
</evidence>
<proteinExistence type="predicted"/>
<organism evidence="2">
    <name type="scientific">Albugo laibachii Nc14</name>
    <dbReference type="NCBI Taxonomy" id="890382"/>
    <lineage>
        <taxon>Eukaryota</taxon>
        <taxon>Sar</taxon>
        <taxon>Stramenopiles</taxon>
        <taxon>Oomycota</taxon>
        <taxon>Peronosporomycetes</taxon>
        <taxon>Albuginales</taxon>
        <taxon>Albuginaceae</taxon>
        <taxon>Albugo</taxon>
    </lineage>
</organism>